<evidence type="ECO:0000256" key="4">
    <source>
        <dbReference type="PIRSR" id="PIRSR000097-1"/>
    </source>
</evidence>
<sequence length="279" mass="30555">MTTIPVHALNDGNQLPAIGFGTYPLKGDEGADAVASALSFGYRLLDTAVNYRNEDAVGRGIRQSGLPRDEVQVTTKLPGRHHAYEDALRSFEESRKLLGVEYVDLYIIHWPNPSVGKFVDAWKALVTLQNDGLARSIGVSNFTPEHIGQIVDATGVVPAVNQIEVHPYFPQEELISFHREHNILTEAWSPLGKGSAPGEEQVVQDAAAAHGVSPAQVLLRWHTQRGVVPIPKSSKPERQRENLDIFGFELSDDEVSAITALGRTDGRLFGGDPNTHEEQ</sequence>
<comment type="similarity">
    <text evidence="1">Belongs to the aldo/keto reductase family.</text>
</comment>
<dbReference type="PRINTS" id="PR00069">
    <property type="entry name" value="ALDKETRDTASE"/>
</dbReference>
<keyword evidence="3" id="KW-0560">Oxidoreductase</keyword>
<evidence type="ECO:0000313" key="9">
    <source>
        <dbReference type="Proteomes" id="UP000190857"/>
    </source>
</evidence>
<dbReference type="InterPro" id="IPR018170">
    <property type="entry name" value="Aldo/ket_reductase_CS"/>
</dbReference>
<dbReference type="EMBL" id="FUZP01000002">
    <property type="protein sequence ID" value="SKC64492.1"/>
    <property type="molecule type" value="Genomic_DNA"/>
</dbReference>
<evidence type="ECO:0000313" key="8">
    <source>
        <dbReference type="EMBL" id="SKC64492.1"/>
    </source>
</evidence>
<dbReference type="PROSITE" id="PS00063">
    <property type="entry name" value="ALDOKETO_REDUCTASE_3"/>
    <property type="match status" value="1"/>
</dbReference>
<name>A0A1T5KL61_9MICO</name>
<evidence type="ECO:0000256" key="2">
    <source>
        <dbReference type="ARBA" id="ARBA00022857"/>
    </source>
</evidence>
<gene>
    <name evidence="8" type="ORF">SAMN06309945_2375</name>
</gene>
<evidence type="ECO:0000256" key="1">
    <source>
        <dbReference type="ARBA" id="ARBA00007905"/>
    </source>
</evidence>
<proteinExistence type="inferred from homology"/>
<feature type="binding site" evidence="5">
    <location>
        <position position="109"/>
    </location>
    <ligand>
        <name>substrate</name>
    </ligand>
</feature>
<dbReference type="PIRSF" id="PIRSF000097">
    <property type="entry name" value="AKR"/>
    <property type="match status" value="1"/>
</dbReference>
<dbReference type="Pfam" id="PF00248">
    <property type="entry name" value="Aldo_ket_red"/>
    <property type="match status" value="1"/>
</dbReference>
<dbReference type="InterPro" id="IPR036812">
    <property type="entry name" value="NAD(P)_OxRdtase_dom_sf"/>
</dbReference>
<organism evidence="8 9">
    <name type="scientific">Okibacterium fritillariae</name>
    <dbReference type="NCBI Taxonomy" id="123320"/>
    <lineage>
        <taxon>Bacteria</taxon>
        <taxon>Bacillati</taxon>
        <taxon>Actinomycetota</taxon>
        <taxon>Actinomycetes</taxon>
        <taxon>Micrococcales</taxon>
        <taxon>Microbacteriaceae</taxon>
        <taxon>Okibacterium</taxon>
    </lineage>
</organism>
<dbReference type="RefSeq" id="WP_079728399.1">
    <property type="nucleotide sequence ID" value="NZ_FUZP01000002.1"/>
</dbReference>
<dbReference type="PANTHER" id="PTHR43827:SF3">
    <property type="entry name" value="NADP-DEPENDENT OXIDOREDUCTASE DOMAIN-CONTAINING PROTEIN"/>
    <property type="match status" value="1"/>
</dbReference>
<evidence type="ECO:0000256" key="6">
    <source>
        <dbReference type="PIRSR" id="PIRSR000097-3"/>
    </source>
</evidence>
<dbReference type="CDD" id="cd19132">
    <property type="entry name" value="AKR_AKR5D1_E1"/>
    <property type="match status" value="1"/>
</dbReference>
<keyword evidence="9" id="KW-1185">Reference proteome</keyword>
<dbReference type="AlphaFoldDB" id="A0A1T5KL61"/>
<dbReference type="GO" id="GO:0016616">
    <property type="term" value="F:oxidoreductase activity, acting on the CH-OH group of donors, NAD or NADP as acceptor"/>
    <property type="evidence" value="ECO:0007669"/>
    <property type="project" value="UniProtKB-ARBA"/>
</dbReference>
<dbReference type="InterPro" id="IPR023210">
    <property type="entry name" value="NADP_OxRdtase_dom"/>
</dbReference>
<protein>
    <submittedName>
        <fullName evidence="8">Aldo/keto reductase</fullName>
    </submittedName>
</protein>
<evidence type="ECO:0000259" key="7">
    <source>
        <dbReference type="Pfam" id="PF00248"/>
    </source>
</evidence>
<dbReference type="InterPro" id="IPR020471">
    <property type="entry name" value="AKR"/>
</dbReference>
<keyword evidence="2" id="KW-0521">NADP</keyword>
<evidence type="ECO:0000256" key="5">
    <source>
        <dbReference type="PIRSR" id="PIRSR000097-2"/>
    </source>
</evidence>
<dbReference type="Gene3D" id="3.20.20.100">
    <property type="entry name" value="NADP-dependent oxidoreductase domain"/>
    <property type="match status" value="1"/>
</dbReference>
<dbReference type="STRING" id="123320.SAMN06309945_2375"/>
<dbReference type="OrthoDB" id="9804790at2"/>
<feature type="active site" description="Proton donor" evidence="4">
    <location>
        <position position="51"/>
    </location>
</feature>
<dbReference type="FunFam" id="3.20.20.100:FF:000002">
    <property type="entry name" value="2,5-diketo-D-gluconic acid reductase A"/>
    <property type="match status" value="1"/>
</dbReference>
<dbReference type="SUPFAM" id="SSF51430">
    <property type="entry name" value="NAD(P)-linked oxidoreductase"/>
    <property type="match status" value="1"/>
</dbReference>
<dbReference type="PROSITE" id="PS00062">
    <property type="entry name" value="ALDOKETO_REDUCTASE_2"/>
    <property type="match status" value="1"/>
</dbReference>
<evidence type="ECO:0000256" key="3">
    <source>
        <dbReference type="ARBA" id="ARBA00023002"/>
    </source>
</evidence>
<reference evidence="8 9" key="1">
    <citation type="submission" date="2017-02" db="EMBL/GenBank/DDBJ databases">
        <authorList>
            <person name="Peterson S.W."/>
        </authorList>
    </citation>
    <scope>NUCLEOTIDE SEQUENCE [LARGE SCALE GENOMIC DNA]</scope>
    <source>
        <strain evidence="8 9">VKM Ac-2059</strain>
    </source>
</reference>
<feature type="domain" description="NADP-dependent oxidoreductase" evidence="7">
    <location>
        <begin position="18"/>
        <end position="261"/>
    </location>
</feature>
<dbReference type="Proteomes" id="UP000190857">
    <property type="component" value="Unassembled WGS sequence"/>
</dbReference>
<feature type="site" description="Lowers pKa of active site Tyr" evidence="6">
    <location>
        <position position="76"/>
    </location>
</feature>
<accession>A0A1T5KL61</accession>
<dbReference type="PROSITE" id="PS00798">
    <property type="entry name" value="ALDOKETO_REDUCTASE_1"/>
    <property type="match status" value="1"/>
</dbReference>
<dbReference type="PANTHER" id="PTHR43827">
    <property type="entry name" value="2,5-DIKETO-D-GLUCONIC ACID REDUCTASE"/>
    <property type="match status" value="1"/>
</dbReference>